<sequence>MTGSAAAGVAEGVRRRPAPLLTPYVRRYEAYRLEGFPPGVHLGMPAPEITVVVGISRPVELSRGEGRPPDRFDTLAGGLSTWPVPIVHDGNQHGIQLSLTPAGARTLLGVPAAALGSWVVDLEDLLGAIGRELSDGITTAPDWETRFELLDRILTRRLASAPRPEPEPELTRAWHLLVCDPTRPVQEVADDIGWSRRYLAKKAVAEFGLSPKDLARLSRFDRSRRLLRAQPHRWLADVAATCGFYDQAHLAREWRDLGGLPPSRWLAEEVFPFVQDVDGVGGEHWES</sequence>
<evidence type="ECO:0000313" key="2">
    <source>
        <dbReference type="Proteomes" id="UP001156484"/>
    </source>
</evidence>
<accession>A0ACD4DJ65</accession>
<evidence type="ECO:0000313" key="1">
    <source>
        <dbReference type="EMBL" id="UYP20099.1"/>
    </source>
</evidence>
<dbReference type="EMBL" id="CP107551">
    <property type="protein sequence ID" value="UYP20099.1"/>
    <property type="molecule type" value="Genomic_DNA"/>
</dbReference>
<protein>
    <submittedName>
        <fullName evidence="1">Helix-turn-helix domain-containing protein</fullName>
    </submittedName>
</protein>
<keyword evidence="2" id="KW-1185">Reference proteome</keyword>
<dbReference type="Proteomes" id="UP001156484">
    <property type="component" value="Chromosome"/>
</dbReference>
<proteinExistence type="predicted"/>
<name>A0ACD4DJ65_9NOCA</name>
<organism evidence="1 2">
    <name type="scientific">Rhodococcus sacchari</name>
    <dbReference type="NCBI Taxonomy" id="2962047"/>
    <lineage>
        <taxon>Bacteria</taxon>
        <taxon>Bacillati</taxon>
        <taxon>Actinomycetota</taxon>
        <taxon>Actinomycetes</taxon>
        <taxon>Mycobacteriales</taxon>
        <taxon>Nocardiaceae</taxon>
        <taxon>Rhodococcus</taxon>
    </lineage>
</organism>
<gene>
    <name evidence="1" type="ORF">OED52_06025</name>
</gene>
<reference evidence="1" key="1">
    <citation type="submission" date="2022-10" db="EMBL/GenBank/DDBJ databases">
        <title>Rhodococcus ferula Z13 complete genome.</title>
        <authorList>
            <person name="Long X."/>
            <person name="Zang M."/>
        </authorList>
    </citation>
    <scope>NUCLEOTIDE SEQUENCE</scope>
    <source>
        <strain evidence="1">Z13</strain>
    </source>
</reference>